<dbReference type="AlphaFoldDB" id="A0A2T5PCI1"/>
<keyword evidence="1" id="KW-0732">Signal</keyword>
<evidence type="ECO:0000313" key="3">
    <source>
        <dbReference type="Proteomes" id="UP000244064"/>
    </source>
</evidence>
<comment type="caution">
    <text evidence="2">The sequence shown here is derived from an EMBL/GenBank/DDBJ whole genome shotgun (WGS) entry which is preliminary data.</text>
</comment>
<dbReference type="EMBL" id="QASN01000007">
    <property type="protein sequence ID" value="PTU75450.1"/>
    <property type="molecule type" value="Genomic_DNA"/>
</dbReference>
<sequence>MKRMTEKFPVLAAVLLMAGCQSSGPAQAPDAPEQGLRVLSVSAAELGPTTHGREEPGLAEACRDWRLTPEQVERFFSLSQRYAEGSGLHQRFYFLPCRITGELQADGQRWNFAINAAATASWNNGNEIREFGCSAAECEPLVLMMPDGGEAEE</sequence>
<dbReference type="Proteomes" id="UP000244064">
    <property type="component" value="Unassembled WGS sequence"/>
</dbReference>
<evidence type="ECO:0000256" key="1">
    <source>
        <dbReference type="SAM" id="SignalP"/>
    </source>
</evidence>
<dbReference type="OrthoDB" id="6890906at2"/>
<protein>
    <recommendedName>
        <fullName evidence="4">Lipoprotein</fullName>
    </recommendedName>
</protein>
<reference evidence="2 3" key="1">
    <citation type="submission" date="2018-04" db="EMBL/GenBank/DDBJ databases">
        <title>Pseudomonas sp. nov., isolated from mangrove soil.</title>
        <authorList>
            <person name="Chen C."/>
        </authorList>
    </citation>
    <scope>NUCLEOTIDE SEQUENCE [LARGE SCALE GENOMIC DNA]</scope>
    <source>
        <strain evidence="2 3">TC-11</strain>
    </source>
</reference>
<organism evidence="2 3">
    <name type="scientific">Pseudomonas mangrovi</name>
    <dbReference type="NCBI Taxonomy" id="2161748"/>
    <lineage>
        <taxon>Bacteria</taxon>
        <taxon>Pseudomonadati</taxon>
        <taxon>Pseudomonadota</taxon>
        <taxon>Gammaproteobacteria</taxon>
        <taxon>Pseudomonadales</taxon>
        <taxon>Pseudomonadaceae</taxon>
        <taxon>Pseudomonas</taxon>
    </lineage>
</organism>
<evidence type="ECO:0000313" key="2">
    <source>
        <dbReference type="EMBL" id="PTU75450.1"/>
    </source>
</evidence>
<proteinExistence type="predicted"/>
<name>A0A2T5PCI1_9PSED</name>
<evidence type="ECO:0008006" key="4">
    <source>
        <dbReference type="Google" id="ProtNLM"/>
    </source>
</evidence>
<dbReference type="PROSITE" id="PS51257">
    <property type="entry name" value="PROKAR_LIPOPROTEIN"/>
    <property type="match status" value="1"/>
</dbReference>
<keyword evidence="3" id="KW-1185">Reference proteome</keyword>
<accession>A0A2T5PCI1</accession>
<feature type="signal peptide" evidence="1">
    <location>
        <begin position="1"/>
        <end position="28"/>
    </location>
</feature>
<gene>
    <name evidence="2" type="ORF">DBO85_04745</name>
</gene>
<dbReference type="RefSeq" id="WP_108105762.1">
    <property type="nucleotide sequence ID" value="NZ_QASN01000007.1"/>
</dbReference>
<feature type="chain" id="PRO_5015402018" description="Lipoprotein" evidence="1">
    <location>
        <begin position="29"/>
        <end position="153"/>
    </location>
</feature>